<evidence type="ECO:0000256" key="9">
    <source>
        <dbReference type="ARBA" id="ARBA00023004"/>
    </source>
</evidence>
<proteinExistence type="inferred from homology"/>
<dbReference type="GO" id="GO:0005886">
    <property type="term" value="C:plasma membrane"/>
    <property type="evidence" value="ECO:0007669"/>
    <property type="project" value="UniProtKB-SubCell"/>
</dbReference>
<evidence type="ECO:0000256" key="2">
    <source>
        <dbReference type="ARBA" id="ARBA00004613"/>
    </source>
</evidence>
<feature type="signal peptide" evidence="14">
    <location>
        <begin position="1"/>
        <end position="18"/>
    </location>
</feature>
<name>A0A0C3PCY8_PHLG1</name>
<evidence type="ECO:0000256" key="7">
    <source>
        <dbReference type="ARBA" id="ARBA00022723"/>
    </source>
</evidence>
<protein>
    <recommendedName>
        <fullName evidence="15">CFEM domain-containing protein</fullName>
    </recommendedName>
</protein>
<gene>
    <name evidence="16" type="ORF">PHLGIDRAFT_16131</name>
</gene>
<feature type="chain" id="PRO_5002176824" description="CFEM domain-containing protein" evidence="14">
    <location>
        <begin position="19"/>
        <end position="212"/>
    </location>
</feature>
<accession>A0A0C3PCY8</accession>
<dbReference type="HOGENOM" id="CLU_079937_0_1_1"/>
<dbReference type="STRING" id="745531.A0A0C3PCY8"/>
<keyword evidence="17" id="KW-1185">Reference proteome</keyword>
<keyword evidence="10" id="KW-0472">Membrane</keyword>
<keyword evidence="9" id="KW-0408">Iron</keyword>
<dbReference type="PANTHER" id="PTHR37928">
    <property type="entry name" value="CFEM DOMAIN PROTEIN (AFU_ORTHOLOGUE AFUA_6G14090)"/>
    <property type="match status" value="1"/>
</dbReference>
<dbReference type="EMBL" id="KN840636">
    <property type="protein sequence ID" value="KIP03063.1"/>
    <property type="molecule type" value="Genomic_DNA"/>
</dbReference>
<keyword evidence="12" id="KW-0325">Glycoprotein</keyword>
<evidence type="ECO:0000256" key="13">
    <source>
        <dbReference type="ARBA" id="ARBA00023288"/>
    </source>
</evidence>
<dbReference type="SMART" id="SM00747">
    <property type="entry name" value="CFEM"/>
    <property type="match status" value="1"/>
</dbReference>
<dbReference type="GO" id="GO:0046872">
    <property type="term" value="F:metal ion binding"/>
    <property type="evidence" value="ECO:0007669"/>
    <property type="project" value="UniProtKB-KW"/>
</dbReference>
<keyword evidence="11" id="KW-1015">Disulfide bond</keyword>
<evidence type="ECO:0000313" key="16">
    <source>
        <dbReference type="EMBL" id="KIP03063.1"/>
    </source>
</evidence>
<dbReference type="Proteomes" id="UP000053257">
    <property type="component" value="Unassembled WGS sequence"/>
</dbReference>
<sequence>MFTKVVSVVLVAAALASAQSSISLPAGLPSIDSCTQNCLTQAATANGCTLTDVTCVCSNTAFQQAVASCLQSGCPSADLSTALALENAICGGTSASASASSAATSAASSAASSASSVASSNSATAGSATSHASSAATSAASSLSSAASSAANSLSSAASSAVSSLSSQLSSATSAGASGSASAGNAVAVNMHGLVGLGVALVGVAAGAGLVL</sequence>
<evidence type="ECO:0000256" key="11">
    <source>
        <dbReference type="ARBA" id="ARBA00023157"/>
    </source>
</evidence>
<reference evidence="16 17" key="1">
    <citation type="journal article" date="2014" name="PLoS Genet.">
        <title>Analysis of the Phlebiopsis gigantea genome, transcriptome and secretome provides insight into its pioneer colonization strategies of wood.</title>
        <authorList>
            <person name="Hori C."/>
            <person name="Ishida T."/>
            <person name="Igarashi K."/>
            <person name="Samejima M."/>
            <person name="Suzuki H."/>
            <person name="Master E."/>
            <person name="Ferreira P."/>
            <person name="Ruiz-Duenas F.J."/>
            <person name="Held B."/>
            <person name="Canessa P."/>
            <person name="Larrondo L.F."/>
            <person name="Schmoll M."/>
            <person name="Druzhinina I.S."/>
            <person name="Kubicek C.P."/>
            <person name="Gaskell J.A."/>
            <person name="Kersten P."/>
            <person name="St John F."/>
            <person name="Glasner J."/>
            <person name="Sabat G."/>
            <person name="Splinter BonDurant S."/>
            <person name="Syed K."/>
            <person name="Yadav J."/>
            <person name="Mgbeahuruike A.C."/>
            <person name="Kovalchuk A."/>
            <person name="Asiegbu F.O."/>
            <person name="Lackner G."/>
            <person name="Hoffmeister D."/>
            <person name="Rencoret J."/>
            <person name="Gutierrez A."/>
            <person name="Sun H."/>
            <person name="Lindquist E."/>
            <person name="Barry K."/>
            <person name="Riley R."/>
            <person name="Grigoriev I.V."/>
            <person name="Henrissat B."/>
            <person name="Kues U."/>
            <person name="Berka R.M."/>
            <person name="Martinez A.T."/>
            <person name="Covert S.F."/>
            <person name="Blanchette R.A."/>
            <person name="Cullen D."/>
        </authorList>
    </citation>
    <scope>NUCLEOTIDE SEQUENCE [LARGE SCALE GENOMIC DNA]</scope>
    <source>
        <strain evidence="16 17">11061_1 CR5-6</strain>
    </source>
</reference>
<keyword evidence="5" id="KW-0964">Secreted</keyword>
<evidence type="ECO:0000256" key="12">
    <source>
        <dbReference type="ARBA" id="ARBA00023180"/>
    </source>
</evidence>
<dbReference type="InterPro" id="IPR051735">
    <property type="entry name" value="CFEM_domain"/>
</dbReference>
<evidence type="ECO:0000256" key="14">
    <source>
        <dbReference type="SAM" id="SignalP"/>
    </source>
</evidence>
<evidence type="ECO:0000256" key="5">
    <source>
        <dbReference type="ARBA" id="ARBA00022525"/>
    </source>
</evidence>
<dbReference type="OrthoDB" id="4505683at2759"/>
<organism evidence="16 17">
    <name type="scientific">Phlebiopsis gigantea (strain 11061_1 CR5-6)</name>
    <name type="common">White-rot fungus</name>
    <name type="synonym">Peniophora gigantea</name>
    <dbReference type="NCBI Taxonomy" id="745531"/>
    <lineage>
        <taxon>Eukaryota</taxon>
        <taxon>Fungi</taxon>
        <taxon>Dikarya</taxon>
        <taxon>Basidiomycota</taxon>
        <taxon>Agaricomycotina</taxon>
        <taxon>Agaricomycetes</taxon>
        <taxon>Polyporales</taxon>
        <taxon>Phanerochaetaceae</taxon>
        <taxon>Phlebiopsis</taxon>
    </lineage>
</organism>
<evidence type="ECO:0000256" key="3">
    <source>
        <dbReference type="ARBA" id="ARBA00010031"/>
    </source>
</evidence>
<evidence type="ECO:0000259" key="15">
    <source>
        <dbReference type="PROSITE" id="PS52012"/>
    </source>
</evidence>
<comment type="similarity">
    <text evidence="3">Belongs to the RBT5 family.</text>
</comment>
<evidence type="ECO:0000256" key="10">
    <source>
        <dbReference type="ARBA" id="ARBA00023136"/>
    </source>
</evidence>
<evidence type="ECO:0000313" key="17">
    <source>
        <dbReference type="Proteomes" id="UP000053257"/>
    </source>
</evidence>
<keyword evidence="8 14" id="KW-0732">Signal</keyword>
<keyword evidence="4" id="KW-1003">Cell membrane</keyword>
<keyword evidence="6" id="KW-0349">Heme</keyword>
<dbReference type="PROSITE" id="PS52012">
    <property type="entry name" value="CFEM"/>
    <property type="match status" value="1"/>
</dbReference>
<evidence type="ECO:0000256" key="4">
    <source>
        <dbReference type="ARBA" id="ARBA00022475"/>
    </source>
</evidence>
<dbReference type="GO" id="GO:0005576">
    <property type="term" value="C:extracellular region"/>
    <property type="evidence" value="ECO:0007669"/>
    <property type="project" value="UniProtKB-SubCell"/>
</dbReference>
<dbReference type="InterPro" id="IPR008427">
    <property type="entry name" value="Extracellular_membr_CFEM_dom"/>
</dbReference>
<comment type="subcellular location">
    <subcellularLocation>
        <location evidence="1">Cell membrane</location>
        <topology evidence="1">Lipid-anchor</topology>
        <topology evidence="1">GPI-anchor</topology>
    </subcellularLocation>
    <subcellularLocation>
        <location evidence="2">Secreted</location>
    </subcellularLocation>
</comment>
<dbReference type="PANTHER" id="PTHR37928:SF2">
    <property type="entry name" value="GPI ANCHORED CFEM DOMAIN PROTEIN (AFU_ORTHOLOGUE AFUA_6G10580)"/>
    <property type="match status" value="1"/>
</dbReference>
<evidence type="ECO:0000256" key="1">
    <source>
        <dbReference type="ARBA" id="ARBA00004609"/>
    </source>
</evidence>
<dbReference type="AlphaFoldDB" id="A0A0C3PCY8"/>
<feature type="domain" description="CFEM" evidence="15">
    <location>
        <begin position="1"/>
        <end position="117"/>
    </location>
</feature>
<evidence type="ECO:0000256" key="6">
    <source>
        <dbReference type="ARBA" id="ARBA00022617"/>
    </source>
</evidence>
<dbReference type="Pfam" id="PF05730">
    <property type="entry name" value="CFEM"/>
    <property type="match status" value="1"/>
</dbReference>
<keyword evidence="13" id="KW-0449">Lipoprotein</keyword>
<keyword evidence="7" id="KW-0479">Metal-binding</keyword>
<evidence type="ECO:0000256" key="8">
    <source>
        <dbReference type="ARBA" id="ARBA00022729"/>
    </source>
</evidence>